<sequence>MTLKWLRPWMYRGKHRGTFPYHCPDDVCVRIKFWLHGSHVVMGRGVSHRPGAAAWRRNCEALLRTDPNAPWCLYRE</sequence>
<organism evidence="1 2">
    <name type="scientific">Mycobacterium phage Bricole</name>
    <dbReference type="NCBI Taxonomy" id="1718601"/>
    <lineage>
        <taxon>Viruses</taxon>
        <taxon>Duplodnaviria</taxon>
        <taxon>Heunggongvirae</taxon>
        <taxon>Uroviricota</taxon>
        <taxon>Caudoviricetes</taxon>
        <taxon>Vilmaviridae</taxon>
        <taxon>Mclasvirinae</taxon>
        <taxon>Bongovirus</taxon>
        <taxon>Bongovirus bongo</taxon>
    </lineage>
</organism>
<evidence type="ECO:0000313" key="2">
    <source>
        <dbReference type="Proteomes" id="UP000221469"/>
    </source>
</evidence>
<accession>A0A0M4R2H2</accession>
<reference evidence="1 2" key="1">
    <citation type="submission" date="2015-08" db="EMBL/GenBank/DDBJ databases">
        <authorList>
            <person name="Barekzi N."/>
            <person name="Doss J.H."/>
            <person name="Bluford J."/>
            <person name="Fizer S."/>
            <person name="Garofalo A.E."/>
            <person name="Gasalao M.B."/>
            <person name="Griffin J."/>
            <person name="Henderson C.M."/>
            <person name="Hyre A.N."/>
            <person name="Irons L.B."/>
            <person name="Jafree E."/>
            <person name="Kanda K."/>
            <person name="Matthews D."/>
            <person name="Mclaren B."/>
            <person name="Moriarty A."/>
            <person name="Northam N."/>
            <person name="Ryan M."/>
            <person name="Smith D.E."/>
            <person name="Vanselow D."/>
            <person name="Welch J."/>
            <person name="Gauthier D."/>
            <person name="Anders K.R."/>
            <person name="Bradley K.W."/>
            <person name="Asai D.J."/>
            <person name="Bowman C.A."/>
            <person name="Russell D.A."/>
            <person name="Pope W.H."/>
            <person name="Jacobs-Sera D."/>
            <person name="Hendrix R.W."/>
            <person name="Hatfull G.F."/>
        </authorList>
    </citation>
    <scope>NUCLEOTIDE SEQUENCE [LARGE SCALE GENOMIC DNA]</scope>
</reference>
<name>A0A0M4R2H2_9CAUD</name>
<gene>
    <name evidence="1" type="ORF">SEA_BRICOLE_64</name>
</gene>
<proteinExistence type="predicted"/>
<dbReference type="Proteomes" id="UP000221469">
    <property type="component" value="Segment"/>
</dbReference>
<protein>
    <submittedName>
        <fullName evidence="1">Uncharacterized protein</fullName>
    </submittedName>
</protein>
<evidence type="ECO:0000313" key="1">
    <source>
        <dbReference type="EMBL" id="ALF00592.1"/>
    </source>
</evidence>
<dbReference type="EMBL" id="KT591491">
    <property type="protein sequence ID" value="ALF00592.1"/>
    <property type="molecule type" value="Genomic_DNA"/>
</dbReference>